<dbReference type="InterPro" id="IPR051813">
    <property type="entry name" value="HepT_RNase_toxin"/>
</dbReference>
<evidence type="ECO:0000256" key="2">
    <source>
        <dbReference type="ARBA" id="ARBA00022649"/>
    </source>
</evidence>
<keyword evidence="3" id="KW-0540">Nuclease</keyword>
<evidence type="ECO:0000256" key="5">
    <source>
        <dbReference type="ARBA" id="ARBA00022801"/>
    </source>
</evidence>
<keyword evidence="2" id="KW-1277">Toxin-antitoxin system</keyword>
<dbReference type="EMBL" id="JABVED010000011">
    <property type="protein sequence ID" value="MBC6449302.1"/>
    <property type="molecule type" value="Genomic_DNA"/>
</dbReference>
<keyword evidence="7" id="KW-1185">Reference proteome</keyword>
<protein>
    <submittedName>
        <fullName evidence="6">DUF86 domain-containing protein</fullName>
    </submittedName>
</protein>
<dbReference type="RefSeq" id="WP_187221977.1">
    <property type="nucleotide sequence ID" value="NZ_JABVED010000011.1"/>
</dbReference>
<evidence type="ECO:0000313" key="6">
    <source>
        <dbReference type="EMBL" id="MBC6449302.1"/>
    </source>
</evidence>
<organism evidence="6 7">
    <name type="scientific">Actinokineospora xionganensis</name>
    <dbReference type="NCBI Taxonomy" id="2684470"/>
    <lineage>
        <taxon>Bacteria</taxon>
        <taxon>Bacillati</taxon>
        <taxon>Actinomycetota</taxon>
        <taxon>Actinomycetes</taxon>
        <taxon>Pseudonocardiales</taxon>
        <taxon>Pseudonocardiaceae</taxon>
        <taxon>Actinokineospora</taxon>
    </lineage>
</organism>
<dbReference type="Proteomes" id="UP000734823">
    <property type="component" value="Unassembled WGS sequence"/>
</dbReference>
<evidence type="ECO:0000256" key="4">
    <source>
        <dbReference type="ARBA" id="ARBA00022741"/>
    </source>
</evidence>
<evidence type="ECO:0000256" key="3">
    <source>
        <dbReference type="ARBA" id="ARBA00022722"/>
    </source>
</evidence>
<reference evidence="6 7" key="1">
    <citation type="submission" date="2020-06" db="EMBL/GenBank/DDBJ databases">
        <title>Actinokineospora xiongansis sp. nov., isolated from soil of Baiyangdian.</title>
        <authorList>
            <person name="Zhang X."/>
        </authorList>
    </citation>
    <scope>NUCLEOTIDE SEQUENCE [LARGE SCALE GENOMIC DNA]</scope>
    <source>
        <strain evidence="6 7">HBU206404</strain>
    </source>
</reference>
<dbReference type="PANTHER" id="PTHR34139">
    <property type="entry name" value="UPF0331 PROTEIN MJ0127"/>
    <property type="match status" value="1"/>
</dbReference>
<comment type="caution">
    <text evidence="6">The sequence shown here is derived from an EMBL/GenBank/DDBJ whole genome shotgun (WGS) entry which is preliminary data.</text>
</comment>
<keyword evidence="4" id="KW-0547">Nucleotide-binding</keyword>
<dbReference type="PANTHER" id="PTHR34139:SF1">
    <property type="entry name" value="RNASE MJ1380-RELATED"/>
    <property type="match status" value="1"/>
</dbReference>
<keyword evidence="1" id="KW-0597">Phosphoprotein</keyword>
<name>A0ABR7LAH6_9PSEU</name>
<proteinExistence type="predicted"/>
<evidence type="ECO:0000313" key="7">
    <source>
        <dbReference type="Proteomes" id="UP000734823"/>
    </source>
</evidence>
<keyword evidence="5" id="KW-0378">Hydrolase</keyword>
<dbReference type="Pfam" id="PF01934">
    <property type="entry name" value="HepT-like"/>
    <property type="match status" value="1"/>
</dbReference>
<gene>
    <name evidence="6" type="ORF">GPZ80_19245</name>
</gene>
<evidence type="ECO:0000256" key="1">
    <source>
        <dbReference type="ARBA" id="ARBA00022553"/>
    </source>
</evidence>
<accession>A0ABR7LAH6</accession>
<dbReference type="InterPro" id="IPR008201">
    <property type="entry name" value="HepT-like"/>
</dbReference>
<sequence length="114" mass="12722">MSPRAGRAVRERLKDILDAIDRTKRAEASLVRAEAIGDADETRVALDAILYNLVVIGEAVNALPAEITTAEPEVPWRDVVDMRNFLSHEYFRVLTDVVRRTIDQPLEQLGGRGP</sequence>